<feature type="transmembrane region" description="Helical" evidence="1">
    <location>
        <begin position="111"/>
        <end position="132"/>
    </location>
</feature>
<keyword evidence="1" id="KW-0472">Membrane</keyword>
<accession>A0A8E2DUN3</accession>
<dbReference type="OrthoDB" id="10062838at2759"/>
<evidence type="ECO:0000313" key="3">
    <source>
        <dbReference type="Proteomes" id="UP000250043"/>
    </source>
</evidence>
<feature type="transmembrane region" description="Helical" evidence="1">
    <location>
        <begin position="12"/>
        <end position="29"/>
    </location>
</feature>
<gene>
    <name evidence="2" type="ORF">OBBRIDRAFT_787568</name>
</gene>
<proteinExistence type="predicted"/>
<feature type="transmembrane region" description="Helical" evidence="1">
    <location>
        <begin position="49"/>
        <end position="70"/>
    </location>
</feature>
<dbReference type="InterPro" id="IPR026505">
    <property type="entry name" value="Solute_c_fam_35_mem_F3/F4"/>
</dbReference>
<keyword evidence="1" id="KW-1133">Transmembrane helix</keyword>
<keyword evidence="3" id="KW-1185">Reference proteome</keyword>
<feature type="transmembrane region" description="Helical" evidence="1">
    <location>
        <begin position="385"/>
        <end position="405"/>
    </location>
</feature>
<dbReference type="AlphaFoldDB" id="A0A8E2DUN3"/>
<evidence type="ECO:0008006" key="4">
    <source>
        <dbReference type="Google" id="ProtNLM"/>
    </source>
</evidence>
<reference evidence="2 3" key="1">
    <citation type="submission" date="2016-07" db="EMBL/GenBank/DDBJ databases">
        <title>Draft genome of the white-rot fungus Obba rivulosa 3A-2.</title>
        <authorList>
            <consortium name="DOE Joint Genome Institute"/>
            <person name="Miettinen O."/>
            <person name="Riley R."/>
            <person name="Acob R."/>
            <person name="Barry K."/>
            <person name="Cullen D."/>
            <person name="De Vries R."/>
            <person name="Hainaut M."/>
            <person name="Hatakka A."/>
            <person name="Henrissat B."/>
            <person name="Hilden K."/>
            <person name="Kuo R."/>
            <person name="Labutti K."/>
            <person name="Lipzen A."/>
            <person name="Makela M.R."/>
            <person name="Sandor L."/>
            <person name="Spatafora J.W."/>
            <person name="Grigoriev I.V."/>
            <person name="Hibbett D.S."/>
        </authorList>
    </citation>
    <scope>NUCLEOTIDE SEQUENCE [LARGE SCALE GENOMIC DNA]</scope>
    <source>
        <strain evidence="2 3">3A-2</strain>
    </source>
</reference>
<dbReference type="EMBL" id="KV722332">
    <property type="protein sequence ID" value="OCH96120.1"/>
    <property type="molecule type" value="Genomic_DNA"/>
</dbReference>
<feature type="transmembrane region" description="Helical" evidence="1">
    <location>
        <begin position="290"/>
        <end position="311"/>
    </location>
</feature>
<dbReference type="Proteomes" id="UP000250043">
    <property type="component" value="Unassembled WGS sequence"/>
</dbReference>
<feature type="transmembrane region" description="Helical" evidence="1">
    <location>
        <begin position="138"/>
        <end position="157"/>
    </location>
</feature>
<evidence type="ECO:0000313" key="2">
    <source>
        <dbReference type="EMBL" id="OCH96120.1"/>
    </source>
</evidence>
<dbReference type="InterPro" id="IPR037185">
    <property type="entry name" value="EmrE-like"/>
</dbReference>
<keyword evidence="1" id="KW-0812">Transmembrane</keyword>
<sequence length="409" mass="44142">MTHRHATTGVTLGGKAAVSLFIASLFAFVAESQLTEYVQNELGYRQPYFIFYIVHSSFAIMFPLHALYLAMSSTPFSPCWADLTLALKQHLCSTGVTGCKDRNSSFPTKRFVGLILLLTAGMTIPSLLWFIAVTLAPITDVTALWNTNAFFAYLLTVKLMHLTWEPRRLLAVLLATFGATMVIYGSGSLDGGNDSVDDEPSAQGLSTSHDVFLGDALTLGASVAYGLYQVLYKLYAALPSDPEVQADAVYSHLAISSETISDGLEDAIDETPELDPADSLPNVVYPPFGLYPNFLTSAIGLCTFLVLWIPIPILHFCDIAPFQWPSTARQVLVISGIAFTGAVFNAGFMILIGAWGPIVTSVGSLLTIVLMFVSDILFRDAGSSITIWSLLGSGCIVLAFGALAYETIR</sequence>
<organism evidence="2 3">
    <name type="scientific">Obba rivulosa</name>
    <dbReference type="NCBI Taxonomy" id="1052685"/>
    <lineage>
        <taxon>Eukaryota</taxon>
        <taxon>Fungi</taxon>
        <taxon>Dikarya</taxon>
        <taxon>Basidiomycota</taxon>
        <taxon>Agaricomycotina</taxon>
        <taxon>Agaricomycetes</taxon>
        <taxon>Polyporales</taxon>
        <taxon>Gelatoporiaceae</taxon>
        <taxon>Obba</taxon>
    </lineage>
</organism>
<name>A0A8E2DUN3_9APHY</name>
<feature type="transmembrane region" description="Helical" evidence="1">
    <location>
        <begin position="331"/>
        <end position="352"/>
    </location>
</feature>
<feature type="transmembrane region" description="Helical" evidence="1">
    <location>
        <begin position="169"/>
        <end position="187"/>
    </location>
</feature>
<dbReference type="PANTHER" id="PTHR19346">
    <property type="entry name" value="SUGAR PHOSPHATE TRANSPORTER DOMAIN-CONTAINING PROTEIN"/>
    <property type="match status" value="1"/>
</dbReference>
<dbReference type="SUPFAM" id="SSF103481">
    <property type="entry name" value="Multidrug resistance efflux transporter EmrE"/>
    <property type="match status" value="1"/>
</dbReference>
<feature type="transmembrane region" description="Helical" evidence="1">
    <location>
        <begin position="358"/>
        <end position="378"/>
    </location>
</feature>
<evidence type="ECO:0000256" key="1">
    <source>
        <dbReference type="SAM" id="Phobius"/>
    </source>
</evidence>
<protein>
    <recommendedName>
        <fullName evidence="4">EamA domain-containing protein</fullName>
    </recommendedName>
</protein>
<dbReference type="PANTHER" id="PTHR19346:SF4">
    <property type="entry name" value="SUGAR PHOSPHATE TRANSPORTER DOMAIN-CONTAINING PROTEIN"/>
    <property type="match status" value="1"/>
</dbReference>